<dbReference type="SMART" id="SM00408">
    <property type="entry name" value="IGc2"/>
    <property type="match status" value="1"/>
</dbReference>
<dbReference type="Pfam" id="PF13855">
    <property type="entry name" value="LRR_8"/>
    <property type="match status" value="2"/>
</dbReference>
<evidence type="ECO:0000256" key="6">
    <source>
        <dbReference type="ARBA" id="ARBA00022737"/>
    </source>
</evidence>
<dbReference type="GO" id="GO:0005576">
    <property type="term" value="C:extracellular region"/>
    <property type="evidence" value="ECO:0007669"/>
    <property type="project" value="UniProtKB-SubCell"/>
</dbReference>
<keyword evidence="11" id="KW-1185">Reference proteome</keyword>
<name>A0A9J7MX50_BRAFL</name>
<evidence type="ECO:0000256" key="3">
    <source>
        <dbReference type="ARBA" id="ARBA00022525"/>
    </source>
</evidence>
<dbReference type="PANTHER" id="PTHR24369">
    <property type="entry name" value="ANTIGEN BSP, PUTATIVE-RELATED"/>
    <property type="match status" value="1"/>
</dbReference>
<dbReference type="GeneID" id="118419648"/>
<evidence type="ECO:0000313" key="12">
    <source>
        <dbReference type="RefSeq" id="XP_035682036.1"/>
    </source>
</evidence>
<proteinExistence type="predicted"/>
<dbReference type="RefSeq" id="XP_035682036.1">
    <property type="nucleotide sequence ID" value="XM_035826143.1"/>
</dbReference>
<dbReference type="InterPro" id="IPR036179">
    <property type="entry name" value="Ig-like_dom_sf"/>
</dbReference>
<dbReference type="InterPro" id="IPR050541">
    <property type="entry name" value="LRR_TM_domain-containing"/>
</dbReference>
<dbReference type="OMA" id="NYHTHSN"/>
<dbReference type="InterPro" id="IPR026906">
    <property type="entry name" value="LRR_5"/>
</dbReference>
<dbReference type="PROSITE" id="PS51450">
    <property type="entry name" value="LRR"/>
    <property type="match status" value="3"/>
</dbReference>
<keyword evidence="7" id="KW-1015">Disulfide bond</keyword>
<keyword evidence="9" id="KW-0472">Membrane</keyword>
<evidence type="ECO:0000256" key="1">
    <source>
        <dbReference type="ARBA" id="ARBA00004613"/>
    </source>
</evidence>
<reference evidence="11" key="1">
    <citation type="journal article" date="2020" name="Nat. Ecol. Evol.">
        <title>Deeply conserved synteny resolves early events in vertebrate evolution.</title>
        <authorList>
            <person name="Simakov O."/>
            <person name="Marletaz F."/>
            <person name="Yue J.X."/>
            <person name="O'Connell B."/>
            <person name="Jenkins J."/>
            <person name="Brandt A."/>
            <person name="Calef R."/>
            <person name="Tung C.H."/>
            <person name="Huang T.K."/>
            <person name="Schmutz J."/>
            <person name="Satoh N."/>
            <person name="Yu J.K."/>
            <person name="Putnam N.H."/>
            <person name="Green R.E."/>
            <person name="Rokhsar D.S."/>
        </authorList>
    </citation>
    <scope>NUCLEOTIDE SEQUENCE [LARGE SCALE GENOMIC DNA]</scope>
    <source>
        <strain evidence="11">S238N-H82</strain>
    </source>
</reference>
<keyword evidence="4" id="KW-0433">Leucine-rich repeat</keyword>
<dbReference type="PANTHER" id="PTHR24369:SF213">
    <property type="entry name" value="INSULIN LIKE GROWTH FACTOR BINDING PROTEIN ACID LABILE SUBUNIT"/>
    <property type="match status" value="1"/>
</dbReference>
<dbReference type="Pfam" id="PF01462">
    <property type="entry name" value="LRRNT"/>
    <property type="match status" value="1"/>
</dbReference>
<dbReference type="GO" id="GO:0007399">
    <property type="term" value="P:nervous system development"/>
    <property type="evidence" value="ECO:0007669"/>
    <property type="project" value="UniProtKB-ARBA"/>
</dbReference>
<dbReference type="OrthoDB" id="1055097at2759"/>
<keyword evidence="3" id="KW-0964">Secreted</keyword>
<dbReference type="InterPro" id="IPR000372">
    <property type="entry name" value="LRRNT"/>
</dbReference>
<protein>
    <submittedName>
        <fullName evidence="12">Carboxypeptidase N subunit 2-like isoform X1</fullName>
    </submittedName>
</protein>
<dbReference type="GO" id="GO:0005886">
    <property type="term" value="C:plasma membrane"/>
    <property type="evidence" value="ECO:0000318"/>
    <property type="project" value="GO_Central"/>
</dbReference>
<dbReference type="Proteomes" id="UP000001554">
    <property type="component" value="Chromosome 7"/>
</dbReference>
<dbReference type="SMART" id="SM00369">
    <property type="entry name" value="LRR_TYP"/>
    <property type="match status" value="13"/>
</dbReference>
<dbReference type="InterPro" id="IPR003591">
    <property type="entry name" value="Leu-rich_rpt_typical-subtyp"/>
</dbReference>
<dbReference type="Pfam" id="PF13306">
    <property type="entry name" value="LRR_5"/>
    <property type="match status" value="1"/>
</dbReference>
<gene>
    <name evidence="12" type="primary">LOC118419648</name>
</gene>
<sequence length="744" mass="81366">MFARHKGGPEMRRSDVRARFVDITSIGSDSPSANMATVRRICLSILTAFLLMTSFPFCNAQTCPTPCQCTNTYVFCTENQLTDVPTGIPSDTVRLFLENNEIQTLSPTSFLNLGLLEWLTLTNNPIDTILPNTFLKLENLTNLYLTENNLTAVTGNMFRGMVKLTQLHLYRNQIGSLQQGSFAGITEVEELYLYENAITTLGDFIFDDLRSLTKLYLQDNLISTITSNAFVGLTSLTELRLEDNLLRTIPAALRELSALQELYLNGNQVLRITENAFPGLTSLTILTLYGNDLETIDTNGFSGLSGLQNLELQNNEIVALGDFSLNGMTSLQTLNLAANNITSVGQYAFSSLAAVEEINLSNNTITEMPYNVLKQLLQLNTLRLRFNSLKMLPIEGFEVLGDIPNLEMTNNPWECDCSMQAASLWLRLNTASTIKNQIVCAAPENLRGRVLDDVVLERLLCTEPSVQFYGDDILPGSGGILSLQCTAEGFPVPEITVTTARGENVTVESSSEDVTLRSDGAVVVFNVSEEDAGSYVCMASNAAGFAFATWTVAPNVTNDTTSVTCSSGTSGDAIVLTVTEFTLIVIASFLSALLIAALVFCFCRFNKPRDRSRSTVNSRPRKPSPGSELPQNTYMRSYALNSTLPAPTIHTDHVGAPPLSSKEAANSSDTGSIDHPSMRGSQIINYHTHNNPAYHSDYFDSLDSRRAFKPIAVNGRFGEQPLVGSTMRLSDAGDPQNSYLATHV</sequence>
<dbReference type="FunFam" id="3.80.10.10:FF:001360">
    <property type="entry name" value="Uncharacterized protein"/>
    <property type="match status" value="1"/>
</dbReference>
<evidence type="ECO:0000256" key="7">
    <source>
        <dbReference type="ARBA" id="ARBA00023157"/>
    </source>
</evidence>
<organism evidence="11 12">
    <name type="scientific">Branchiostoma floridae</name>
    <name type="common">Florida lancelet</name>
    <name type="synonym">Amphioxus</name>
    <dbReference type="NCBI Taxonomy" id="7739"/>
    <lineage>
        <taxon>Eukaryota</taxon>
        <taxon>Metazoa</taxon>
        <taxon>Chordata</taxon>
        <taxon>Cephalochordata</taxon>
        <taxon>Leptocardii</taxon>
        <taxon>Amphioxiformes</taxon>
        <taxon>Branchiostomatidae</taxon>
        <taxon>Branchiostoma</taxon>
    </lineage>
</organism>
<dbReference type="AlphaFoldDB" id="A0A9J7MX50"/>
<feature type="domain" description="Ig-like" evidence="10">
    <location>
        <begin position="464"/>
        <end position="553"/>
    </location>
</feature>
<dbReference type="InterPro" id="IPR000483">
    <property type="entry name" value="Cys-rich_flank_reg_C"/>
</dbReference>
<feature type="region of interest" description="Disordered" evidence="8">
    <location>
        <begin position="647"/>
        <end position="679"/>
    </location>
</feature>
<dbReference type="InterPro" id="IPR001611">
    <property type="entry name" value="Leu-rich_rpt"/>
</dbReference>
<evidence type="ECO:0000256" key="8">
    <source>
        <dbReference type="SAM" id="MobiDB-lite"/>
    </source>
</evidence>
<evidence type="ECO:0000256" key="4">
    <source>
        <dbReference type="ARBA" id="ARBA00022614"/>
    </source>
</evidence>
<accession>A0A9J7MX50</accession>
<keyword evidence="9" id="KW-1133">Transmembrane helix</keyword>
<dbReference type="KEGG" id="bfo:118419648"/>
<dbReference type="InterPro" id="IPR013783">
    <property type="entry name" value="Ig-like_fold"/>
</dbReference>
<dbReference type="Gene3D" id="3.80.10.10">
    <property type="entry name" value="Ribonuclease Inhibitor"/>
    <property type="match status" value="3"/>
</dbReference>
<dbReference type="SMART" id="SM00082">
    <property type="entry name" value="LRRCT"/>
    <property type="match status" value="1"/>
</dbReference>
<keyword evidence="6" id="KW-0677">Repeat</keyword>
<dbReference type="InterPro" id="IPR007110">
    <property type="entry name" value="Ig-like_dom"/>
</dbReference>
<comment type="subcellular location">
    <subcellularLocation>
        <location evidence="1">Secreted</location>
    </subcellularLocation>
</comment>
<evidence type="ECO:0000256" key="2">
    <source>
        <dbReference type="ARBA" id="ARBA00022473"/>
    </source>
</evidence>
<dbReference type="InterPro" id="IPR032675">
    <property type="entry name" value="LRR_dom_sf"/>
</dbReference>
<evidence type="ECO:0000256" key="5">
    <source>
        <dbReference type="ARBA" id="ARBA00022729"/>
    </source>
</evidence>
<dbReference type="SUPFAM" id="SSF48726">
    <property type="entry name" value="Immunoglobulin"/>
    <property type="match status" value="1"/>
</dbReference>
<dbReference type="SMART" id="SM00013">
    <property type="entry name" value="LRRNT"/>
    <property type="match status" value="1"/>
</dbReference>
<dbReference type="Gene3D" id="2.60.40.10">
    <property type="entry name" value="Immunoglobulins"/>
    <property type="match status" value="1"/>
</dbReference>
<dbReference type="InterPro" id="IPR003598">
    <property type="entry name" value="Ig_sub2"/>
</dbReference>
<dbReference type="GO" id="GO:0038023">
    <property type="term" value="F:signaling receptor activity"/>
    <property type="evidence" value="ECO:0000318"/>
    <property type="project" value="GO_Central"/>
</dbReference>
<keyword evidence="2" id="KW-0217">Developmental protein</keyword>
<evidence type="ECO:0000256" key="9">
    <source>
        <dbReference type="SAM" id="Phobius"/>
    </source>
</evidence>
<dbReference type="GO" id="GO:0051965">
    <property type="term" value="P:positive regulation of synapse assembly"/>
    <property type="evidence" value="ECO:0000318"/>
    <property type="project" value="GO_Central"/>
</dbReference>
<evidence type="ECO:0000313" key="11">
    <source>
        <dbReference type="Proteomes" id="UP000001554"/>
    </source>
</evidence>
<keyword evidence="9" id="KW-0812">Transmembrane</keyword>
<reference evidence="12" key="2">
    <citation type="submission" date="2025-08" db="UniProtKB">
        <authorList>
            <consortium name="RefSeq"/>
        </authorList>
    </citation>
    <scope>IDENTIFICATION</scope>
    <source>
        <strain evidence="12">S238N-H82</strain>
        <tissue evidence="12">Testes</tissue>
    </source>
</reference>
<dbReference type="PROSITE" id="PS50835">
    <property type="entry name" value="IG_LIKE"/>
    <property type="match status" value="1"/>
</dbReference>
<dbReference type="SUPFAM" id="SSF52058">
    <property type="entry name" value="L domain-like"/>
    <property type="match status" value="1"/>
</dbReference>
<keyword evidence="5" id="KW-0732">Signal</keyword>
<evidence type="ECO:0000259" key="10">
    <source>
        <dbReference type="PROSITE" id="PS50835"/>
    </source>
</evidence>
<dbReference type="Pfam" id="PF13927">
    <property type="entry name" value="Ig_3"/>
    <property type="match status" value="1"/>
</dbReference>
<feature type="transmembrane region" description="Helical" evidence="9">
    <location>
        <begin position="581"/>
        <end position="603"/>
    </location>
</feature>
<feature type="region of interest" description="Disordered" evidence="8">
    <location>
        <begin position="609"/>
        <end position="632"/>
    </location>
</feature>
<dbReference type="FunFam" id="3.80.10.10:FF:000002">
    <property type="entry name" value="Slit guidance ligand 2"/>
    <property type="match status" value="1"/>
</dbReference>